<evidence type="ECO:0000256" key="12">
    <source>
        <dbReference type="ARBA" id="ARBA00023012"/>
    </source>
</evidence>
<dbReference type="PANTHER" id="PTHR45528">
    <property type="entry name" value="SENSOR HISTIDINE KINASE CPXA"/>
    <property type="match status" value="1"/>
</dbReference>
<protein>
    <recommendedName>
        <fullName evidence="3">histidine kinase</fullName>
        <ecNumber evidence="3">2.7.13.3</ecNumber>
    </recommendedName>
</protein>
<accession>A0A443IJA3</accession>
<gene>
    <name evidence="17" type="ORF">D4N35_017055</name>
</gene>
<evidence type="ECO:0000256" key="7">
    <source>
        <dbReference type="ARBA" id="ARBA00022692"/>
    </source>
</evidence>
<keyword evidence="7 14" id="KW-0812">Transmembrane</keyword>
<dbReference type="Pfam" id="PF02518">
    <property type="entry name" value="HATPase_c"/>
    <property type="match status" value="1"/>
</dbReference>
<dbReference type="CDD" id="cd00082">
    <property type="entry name" value="HisKA"/>
    <property type="match status" value="1"/>
</dbReference>
<keyword evidence="5" id="KW-0597">Phosphoprotein</keyword>
<dbReference type="OrthoDB" id="84942at2"/>
<dbReference type="InterPro" id="IPR005467">
    <property type="entry name" value="His_kinase_dom"/>
</dbReference>
<keyword evidence="13 14" id="KW-0472">Membrane</keyword>
<dbReference type="PRINTS" id="PR00344">
    <property type="entry name" value="BCTRLSENSOR"/>
</dbReference>
<dbReference type="SUPFAM" id="SSF55874">
    <property type="entry name" value="ATPase domain of HSP90 chaperone/DNA topoisomerase II/histidine kinase"/>
    <property type="match status" value="1"/>
</dbReference>
<evidence type="ECO:0000256" key="9">
    <source>
        <dbReference type="ARBA" id="ARBA00022777"/>
    </source>
</evidence>
<dbReference type="InterPro" id="IPR003661">
    <property type="entry name" value="HisK_dim/P_dom"/>
</dbReference>
<dbReference type="InterPro" id="IPR036097">
    <property type="entry name" value="HisK_dim/P_sf"/>
</dbReference>
<evidence type="ECO:0000256" key="1">
    <source>
        <dbReference type="ARBA" id="ARBA00000085"/>
    </source>
</evidence>
<dbReference type="SMART" id="SM00388">
    <property type="entry name" value="HisKA"/>
    <property type="match status" value="1"/>
</dbReference>
<sequence>MGKAVRPVRKQVIASFYKILFFSIAATMVTWGLVFAGFIFYEHQLNPANYYESQIPRIMKYVEQQQEQLLLKGKKQELEKRIPLEGMDYQVLDKHGNLLYGSTSAAYINNEKELLDSLNDHLYMRNNIIRFFPLFDKDGGFIGAVGFRYKLTLASANPSARGIILLVGFLSLICPFVYFYFFSYLIGKRLSKQMEKPFNSLMEGVQKIRNHDLDFQLAEFKTVTELQQLTGAFEDMRKALKKSLLRQWEIEEERKEMVAAIAHDLRTPLTIIQGHVEGLLEGGTSDPERLERYLQTIYTSTERAVRLMDQLNTVSIVDHPTFAMEPKYVNMAEFIEDKTNEYRLLCNQKNISFQSSAHFDRSDQMKRIDPHRISQVLDNVMINSIRYCSQNGEIAWKTTFNQETIIFEITDNGPGFQQKNADRLFTKFYREDESRTGTDGNFGLGLYIAHTIAKKHNGSILMENRLEGGAYTKVIMRELKQ</sequence>
<keyword evidence="12" id="KW-0902">Two-component regulatory system</keyword>
<dbReference type="InterPro" id="IPR003594">
    <property type="entry name" value="HATPase_dom"/>
</dbReference>
<dbReference type="CDD" id="cd06225">
    <property type="entry name" value="HAMP"/>
    <property type="match status" value="1"/>
</dbReference>
<comment type="subcellular location">
    <subcellularLocation>
        <location evidence="2">Cell membrane</location>
        <topology evidence="2">Multi-pass membrane protein</topology>
    </subcellularLocation>
</comment>
<keyword evidence="9 17" id="KW-0418">Kinase</keyword>
<dbReference type="EMBL" id="QYTU02000062">
    <property type="protein sequence ID" value="RWR04381.1"/>
    <property type="molecule type" value="Genomic_DNA"/>
</dbReference>
<dbReference type="Pfam" id="PF00512">
    <property type="entry name" value="HisKA"/>
    <property type="match status" value="1"/>
</dbReference>
<evidence type="ECO:0000256" key="5">
    <source>
        <dbReference type="ARBA" id="ARBA00022553"/>
    </source>
</evidence>
<feature type="transmembrane region" description="Helical" evidence="14">
    <location>
        <begin position="163"/>
        <end position="186"/>
    </location>
</feature>
<dbReference type="EC" id="2.7.13.3" evidence="3"/>
<keyword evidence="6" id="KW-0808">Transferase</keyword>
<dbReference type="SMART" id="SM00387">
    <property type="entry name" value="HATPase_c"/>
    <property type="match status" value="1"/>
</dbReference>
<keyword evidence="4" id="KW-1003">Cell membrane</keyword>
<evidence type="ECO:0000256" key="4">
    <source>
        <dbReference type="ARBA" id="ARBA00022475"/>
    </source>
</evidence>
<reference evidence="17" key="1">
    <citation type="submission" date="2018-12" db="EMBL/GenBank/DDBJ databases">
        <authorList>
            <person name="Sun L."/>
            <person name="Chen Z."/>
        </authorList>
    </citation>
    <scope>NUCLEOTIDE SEQUENCE [LARGE SCALE GENOMIC DNA]</scope>
    <source>
        <strain evidence="17">DSM 16012</strain>
    </source>
</reference>
<evidence type="ECO:0000256" key="3">
    <source>
        <dbReference type="ARBA" id="ARBA00012438"/>
    </source>
</evidence>
<proteinExistence type="predicted"/>
<evidence type="ECO:0000259" key="16">
    <source>
        <dbReference type="PROSITE" id="PS50885"/>
    </source>
</evidence>
<comment type="caution">
    <text evidence="17">The sequence shown here is derived from an EMBL/GenBank/DDBJ whole genome shotgun (WGS) entry which is preliminary data.</text>
</comment>
<dbReference type="Pfam" id="PF00672">
    <property type="entry name" value="HAMP"/>
    <property type="match status" value="1"/>
</dbReference>
<dbReference type="PANTHER" id="PTHR45528:SF1">
    <property type="entry name" value="SENSOR HISTIDINE KINASE CPXA"/>
    <property type="match status" value="1"/>
</dbReference>
<dbReference type="InterPro" id="IPR003660">
    <property type="entry name" value="HAMP_dom"/>
</dbReference>
<feature type="domain" description="HAMP" evidence="16">
    <location>
        <begin position="192"/>
        <end position="245"/>
    </location>
</feature>
<comment type="catalytic activity">
    <reaction evidence="1">
        <text>ATP + protein L-histidine = ADP + protein N-phospho-L-histidine.</text>
        <dbReference type="EC" id="2.7.13.3"/>
    </reaction>
</comment>
<dbReference type="GO" id="GO:0005524">
    <property type="term" value="F:ATP binding"/>
    <property type="evidence" value="ECO:0007669"/>
    <property type="project" value="UniProtKB-KW"/>
</dbReference>
<dbReference type="PROSITE" id="PS50885">
    <property type="entry name" value="HAMP"/>
    <property type="match status" value="1"/>
</dbReference>
<feature type="domain" description="Histidine kinase" evidence="15">
    <location>
        <begin position="260"/>
        <end position="480"/>
    </location>
</feature>
<dbReference type="InterPro" id="IPR004358">
    <property type="entry name" value="Sig_transdc_His_kin-like_C"/>
</dbReference>
<evidence type="ECO:0000256" key="13">
    <source>
        <dbReference type="ARBA" id="ARBA00023136"/>
    </source>
</evidence>
<evidence type="ECO:0000259" key="15">
    <source>
        <dbReference type="PROSITE" id="PS50109"/>
    </source>
</evidence>
<dbReference type="InterPro" id="IPR050398">
    <property type="entry name" value="HssS/ArlS-like"/>
</dbReference>
<dbReference type="Gene3D" id="1.10.287.130">
    <property type="match status" value="1"/>
</dbReference>
<dbReference type="GO" id="GO:0005886">
    <property type="term" value="C:plasma membrane"/>
    <property type="evidence" value="ECO:0007669"/>
    <property type="project" value="UniProtKB-SubCell"/>
</dbReference>
<keyword evidence="11 14" id="KW-1133">Transmembrane helix</keyword>
<dbReference type="PROSITE" id="PS50109">
    <property type="entry name" value="HIS_KIN"/>
    <property type="match status" value="1"/>
</dbReference>
<evidence type="ECO:0000256" key="14">
    <source>
        <dbReference type="SAM" id="Phobius"/>
    </source>
</evidence>
<dbReference type="SMART" id="SM00304">
    <property type="entry name" value="HAMP"/>
    <property type="match status" value="1"/>
</dbReference>
<organism evidence="17 18">
    <name type="scientific">Siminovitchia fortis</name>
    <dbReference type="NCBI Taxonomy" id="254758"/>
    <lineage>
        <taxon>Bacteria</taxon>
        <taxon>Bacillati</taxon>
        <taxon>Bacillota</taxon>
        <taxon>Bacilli</taxon>
        <taxon>Bacillales</taxon>
        <taxon>Bacillaceae</taxon>
        <taxon>Siminovitchia</taxon>
    </lineage>
</organism>
<dbReference type="Proteomes" id="UP000273811">
    <property type="component" value="Unassembled WGS sequence"/>
</dbReference>
<keyword evidence="8" id="KW-0547">Nucleotide-binding</keyword>
<evidence type="ECO:0000313" key="17">
    <source>
        <dbReference type="EMBL" id="RWR04381.1"/>
    </source>
</evidence>
<evidence type="ECO:0000256" key="6">
    <source>
        <dbReference type="ARBA" id="ARBA00022679"/>
    </source>
</evidence>
<dbReference type="Gene3D" id="6.10.340.10">
    <property type="match status" value="1"/>
</dbReference>
<dbReference type="GO" id="GO:0000155">
    <property type="term" value="F:phosphorelay sensor kinase activity"/>
    <property type="evidence" value="ECO:0007669"/>
    <property type="project" value="InterPro"/>
</dbReference>
<feature type="transmembrane region" description="Helical" evidence="14">
    <location>
        <begin position="20"/>
        <end position="41"/>
    </location>
</feature>
<evidence type="ECO:0000256" key="10">
    <source>
        <dbReference type="ARBA" id="ARBA00022840"/>
    </source>
</evidence>
<dbReference type="Gene3D" id="3.30.565.10">
    <property type="entry name" value="Histidine kinase-like ATPase, C-terminal domain"/>
    <property type="match status" value="1"/>
</dbReference>
<keyword evidence="10" id="KW-0067">ATP-binding</keyword>
<evidence type="ECO:0000256" key="11">
    <source>
        <dbReference type="ARBA" id="ARBA00022989"/>
    </source>
</evidence>
<dbReference type="CDD" id="cd00075">
    <property type="entry name" value="HATPase"/>
    <property type="match status" value="1"/>
</dbReference>
<keyword evidence="18" id="KW-1185">Reference proteome</keyword>
<evidence type="ECO:0000313" key="18">
    <source>
        <dbReference type="Proteomes" id="UP000273811"/>
    </source>
</evidence>
<dbReference type="RefSeq" id="WP_120075840.1">
    <property type="nucleotide sequence ID" value="NZ_CP126113.1"/>
</dbReference>
<dbReference type="SUPFAM" id="SSF47384">
    <property type="entry name" value="Homodimeric domain of signal transducing histidine kinase"/>
    <property type="match status" value="1"/>
</dbReference>
<evidence type="ECO:0000256" key="2">
    <source>
        <dbReference type="ARBA" id="ARBA00004651"/>
    </source>
</evidence>
<dbReference type="InterPro" id="IPR036890">
    <property type="entry name" value="HATPase_C_sf"/>
</dbReference>
<evidence type="ECO:0000256" key="8">
    <source>
        <dbReference type="ARBA" id="ARBA00022741"/>
    </source>
</evidence>
<name>A0A443IJA3_9BACI</name>
<dbReference type="SUPFAM" id="SSF158472">
    <property type="entry name" value="HAMP domain-like"/>
    <property type="match status" value="1"/>
</dbReference>
<dbReference type="AlphaFoldDB" id="A0A443IJA3"/>